<dbReference type="NCBIfam" id="TIGR01430">
    <property type="entry name" value="aden_deam"/>
    <property type="match status" value="1"/>
</dbReference>
<evidence type="ECO:0000256" key="1">
    <source>
        <dbReference type="ARBA" id="ARBA00012784"/>
    </source>
</evidence>
<dbReference type="GO" id="GO:0009168">
    <property type="term" value="P:purine ribonucleoside monophosphate biosynthetic process"/>
    <property type="evidence" value="ECO:0007669"/>
    <property type="project" value="UniProtKB-UniRule"/>
</dbReference>
<feature type="binding site" evidence="9">
    <location>
        <position position="294"/>
    </location>
    <ligand>
        <name>substrate</name>
    </ligand>
</feature>
<dbReference type="InterPro" id="IPR032466">
    <property type="entry name" value="Metal_Hydrolase"/>
</dbReference>
<dbReference type="Gene3D" id="3.20.20.140">
    <property type="entry name" value="Metal-dependent hydrolases"/>
    <property type="match status" value="1"/>
</dbReference>
<feature type="active site" description="Proton donor" evidence="9">
    <location>
        <position position="203"/>
    </location>
</feature>
<keyword evidence="5 9" id="KW-0546">Nucleotide metabolism</keyword>
<dbReference type="EC" id="3.5.4.4" evidence="1 9"/>
<dbReference type="RefSeq" id="WP_304144210.1">
    <property type="nucleotide sequence ID" value="NZ_JAOAIE010000036.1"/>
</dbReference>
<dbReference type="HAMAP" id="MF_00540">
    <property type="entry name" value="A_deaminase"/>
    <property type="match status" value="1"/>
</dbReference>
<dbReference type="FunFam" id="3.20.20.140:FF:000020">
    <property type="entry name" value="Adenosine deaminase"/>
    <property type="match status" value="1"/>
</dbReference>
<evidence type="ECO:0000256" key="7">
    <source>
        <dbReference type="ARBA" id="ARBA00047989"/>
    </source>
</evidence>
<feature type="binding site" evidence="9">
    <location>
        <position position="16"/>
    </location>
    <ligand>
        <name>Zn(2+)</name>
        <dbReference type="ChEBI" id="CHEBI:29105"/>
        <note>catalytic</note>
    </ligand>
</feature>
<feature type="domain" description="Adenosine deaminase" evidence="10">
    <location>
        <begin position="11"/>
        <end position="346"/>
    </location>
</feature>
<keyword evidence="4 9" id="KW-0862">Zinc</keyword>
<evidence type="ECO:0000256" key="9">
    <source>
        <dbReference type="HAMAP-Rule" id="MF_00540"/>
    </source>
</evidence>
<evidence type="ECO:0000256" key="2">
    <source>
        <dbReference type="ARBA" id="ARBA00022723"/>
    </source>
</evidence>
<comment type="similarity">
    <text evidence="9">Belongs to the metallo-dependent hydrolases superfamily. Adenosine and AMP deaminases family. Adenosine deaminase subfamily.</text>
</comment>
<comment type="caution">
    <text evidence="11">The sequence shown here is derived from an EMBL/GenBank/DDBJ whole genome shotgun (WGS) entry which is preliminary data.</text>
</comment>
<evidence type="ECO:0000259" key="10">
    <source>
        <dbReference type="Pfam" id="PF00962"/>
    </source>
</evidence>
<sequence length="372" mass="42651">MTTEHILKTIPKVLLHDHLDGGLRPQTIIELAEEIKYKKLPTKDPKELAEWFHRGANKGNLVEYLQGFEHTTAVMQTKESLTRVAYEMMEDMKNDGVVYVETRFAPALHTDKGLYLEDTVKAVLEGLEKGKEDFGIGYGLILCGMRNMKNSLEIAELAVNFRRQGVVGFDLAGEEGGYPPKKHIEAFQFIQRANFNITIHAGEAFGKESIWQAIQWCGAHRIGHATRLIEDIVFDSEGNVVAFGDLAQYILDKRIPLEICLLSNVHTGAVDKIENHPFGIFYREKFRVTLNTDDRLMSDTTMTKEFMTAVKYFNLNFDDFEKITINSMKSAFIPYKERLHYIYNVIKPGYQKMREQILSFNNIKGENEKVIQ</sequence>
<gene>
    <name evidence="9" type="primary">add</name>
    <name evidence="11" type="ORF">ENS31_11025</name>
</gene>
<dbReference type="GO" id="GO:0043103">
    <property type="term" value="P:hypoxanthine salvage"/>
    <property type="evidence" value="ECO:0007669"/>
    <property type="project" value="TreeGrafter"/>
</dbReference>
<dbReference type="GO" id="GO:0004000">
    <property type="term" value="F:adenosine deaminase activity"/>
    <property type="evidence" value="ECO:0007669"/>
    <property type="project" value="UniProtKB-UniRule"/>
</dbReference>
<feature type="binding site" evidence="9">
    <location>
        <position position="293"/>
    </location>
    <ligand>
        <name>Zn(2+)</name>
        <dbReference type="ChEBI" id="CHEBI:29105"/>
        <note>catalytic</note>
    </ligand>
</feature>
<keyword evidence="3 9" id="KW-0378">Hydrolase</keyword>
<organism evidence="11">
    <name type="scientific">Ignavibacterium album</name>
    <dbReference type="NCBI Taxonomy" id="591197"/>
    <lineage>
        <taxon>Bacteria</taxon>
        <taxon>Pseudomonadati</taxon>
        <taxon>Ignavibacteriota</taxon>
        <taxon>Ignavibacteria</taxon>
        <taxon>Ignavibacteriales</taxon>
        <taxon>Ignavibacteriaceae</taxon>
        <taxon>Ignavibacterium</taxon>
    </lineage>
</organism>
<dbReference type="InterPro" id="IPR028893">
    <property type="entry name" value="A_deaminase"/>
</dbReference>
<dbReference type="InterPro" id="IPR001365">
    <property type="entry name" value="A_deaminase_dom"/>
</dbReference>
<dbReference type="CDD" id="cd01320">
    <property type="entry name" value="ADA"/>
    <property type="match status" value="1"/>
</dbReference>
<dbReference type="GO" id="GO:0009117">
    <property type="term" value="P:nucleotide metabolic process"/>
    <property type="evidence" value="ECO:0007669"/>
    <property type="project" value="UniProtKB-KW"/>
</dbReference>
<dbReference type="GO" id="GO:0008270">
    <property type="term" value="F:zinc ion binding"/>
    <property type="evidence" value="ECO:0007669"/>
    <property type="project" value="UniProtKB-UniRule"/>
</dbReference>
<evidence type="ECO:0000256" key="3">
    <source>
        <dbReference type="ARBA" id="ARBA00022801"/>
    </source>
</evidence>
<dbReference type="Pfam" id="PF00962">
    <property type="entry name" value="A_deaminase"/>
    <property type="match status" value="1"/>
</dbReference>
<dbReference type="PANTHER" id="PTHR11409:SF43">
    <property type="entry name" value="ADENOSINE DEAMINASE"/>
    <property type="match status" value="1"/>
</dbReference>
<protein>
    <recommendedName>
        <fullName evidence="1 9">Adenosine deaminase</fullName>
        <ecNumber evidence="1 9">3.5.4.4</ecNumber>
    </recommendedName>
    <alternativeName>
        <fullName evidence="6 9">Adenosine aminohydrolase</fullName>
    </alternativeName>
</protein>
<evidence type="ECO:0000256" key="8">
    <source>
        <dbReference type="ARBA" id="ARBA00049213"/>
    </source>
</evidence>
<dbReference type="AlphaFoldDB" id="A0A7V2ZL81"/>
<proteinExistence type="inferred from homology"/>
<dbReference type="GO" id="GO:0005829">
    <property type="term" value="C:cytosol"/>
    <property type="evidence" value="ECO:0007669"/>
    <property type="project" value="TreeGrafter"/>
</dbReference>
<dbReference type="GO" id="GO:0046103">
    <property type="term" value="P:inosine biosynthetic process"/>
    <property type="evidence" value="ECO:0007669"/>
    <property type="project" value="TreeGrafter"/>
</dbReference>
<feature type="binding site" evidence="9">
    <location>
        <position position="20"/>
    </location>
    <ligand>
        <name>substrate</name>
    </ligand>
</feature>
<dbReference type="PANTHER" id="PTHR11409">
    <property type="entry name" value="ADENOSINE DEAMINASE"/>
    <property type="match status" value="1"/>
</dbReference>
<accession>A0A7V2ZL81</accession>
<feature type="binding site" evidence="9">
    <location>
        <position position="18"/>
    </location>
    <ligand>
        <name>substrate</name>
    </ligand>
</feature>
<dbReference type="InterPro" id="IPR006330">
    <property type="entry name" value="Ado/ade_deaminase"/>
</dbReference>
<reference evidence="11" key="1">
    <citation type="journal article" date="2020" name="mSystems">
        <title>Genome- and Community-Level Interaction Insights into Carbon Utilization and Element Cycling Functions of Hydrothermarchaeota in Hydrothermal Sediment.</title>
        <authorList>
            <person name="Zhou Z."/>
            <person name="Liu Y."/>
            <person name="Xu W."/>
            <person name="Pan J."/>
            <person name="Luo Z.H."/>
            <person name="Li M."/>
        </authorList>
    </citation>
    <scope>NUCLEOTIDE SEQUENCE [LARGE SCALE GENOMIC DNA]</scope>
    <source>
        <strain evidence="11">SpSt-479</strain>
    </source>
</reference>
<feature type="binding site" evidence="9">
    <location>
        <position position="200"/>
    </location>
    <ligand>
        <name>Zn(2+)</name>
        <dbReference type="ChEBI" id="CHEBI:29105"/>
        <note>catalytic</note>
    </ligand>
</feature>
<dbReference type="SUPFAM" id="SSF51556">
    <property type="entry name" value="Metallo-dependent hydrolases"/>
    <property type="match status" value="1"/>
</dbReference>
<feature type="site" description="Important for catalytic activity" evidence="9">
    <location>
        <position position="224"/>
    </location>
</feature>
<comment type="catalytic activity">
    <reaction evidence="8">
        <text>2'-deoxyadenosine + H2O + H(+) = 2'-deoxyinosine + NH4(+)</text>
        <dbReference type="Rhea" id="RHEA:28190"/>
        <dbReference type="ChEBI" id="CHEBI:15377"/>
        <dbReference type="ChEBI" id="CHEBI:15378"/>
        <dbReference type="ChEBI" id="CHEBI:17256"/>
        <dbReference type="ChEBI" id="CHEBI:28938"/>
        <dbReference type="ChEBI" id="CHEBI:28997"/>
        <dbReference type="EC" id="3.5.4.4"/>
    </reaction>
    <physiologicalReaction direction="left-to-right" evidence="8">
        <dbReference type="Rhea" id="RHEA:28191"/>
    </physiologicalReaction>
</comment>
<comment type="function">
    <text evidence="9">Catalyzes the hydrolytic deamination of adenosine and 2-deoxyadenosine.</text>
</comment>
<comment type="cofactor">
    <cofactor evidence="9">
        <name>Zn(2+)</name>
        <dbReference type="ChEBI" id="CHEBI:29105"/>
    </cofactor>
    <text evidence="9">Binds 1 zinc ion per subunit.</text>
</comment>
<evidence type="ECO:0000256" key="6">
    <source>
        <dbReference type="ARBA" id="ARBA00031852"/>
    </source>
</evidence>
<keyword evidence="2 9" id="KW-0479">Metal-binding</keyword>
<comment type="catalytic activity">
    <reaction evidence="7">
        <text>adenosine + H2O + H(+) = inosine + NH4(+)</text>
        <dbReference type="Rhea" id="RHEA:24408"/>
        <dbReference type="ChEBI" id="CHEBI:15377"/>
        <dbReference type="ChEBI" id="CHEBI:15378"/>
        <dbReference type="ChEBI" id="CHEBI:16335"/>
        <dbReference type="ChEBI" id="CHEBI:17596"/>
        <dbReference type="ChEBI" id="CHEBI:28938"/>
        <dbReference type="EC" id="3.5.4.4"/>
    </reaction>
    <physiologicalReaction direction="left-to-right" evidence="7">
        <dbReference type="Rhea" id="RHEA:24409"/>
    </physiologicalReaction>
</comment>
<name>A0A7V2ZL81_9BACT</name>
<evidence type="ECO:0000256" key="5">
    <source>
        <dbReference type="ARBA" id="ARBA00023080"/>
    </source>
</evidence>
<dbReference type="EMBL" id="DSUJ01000008">
    <property type="protein sequence ID" value="HFI92039.1"/>
    <property type="molecule type" value="Genomic_DNA"/>
</dbReference>
<feature type="binding site" evidence="9">
    <location>
        <position position="18"/>
    </location>
    <ligand>
        <name>Zn(2+)</name>
        <dbReference type="ChEBI" id="CHEBI:29105"/>
        <note>catalytic</note>
    </ligand>
</feature>
<evidence type="ECO:0000313" key="11">
    <source>
        <dbReference type="EMBL" id="HFI92039.1"/>
    </source>
</evidence>
<evidence type="ECO:0000256" key="4">
    <source>
        <dbReference type="ARBA" id="ARBA00022833"/>
    </source>
</evidence>
<dbReference type="GO" id="GO:0006154">
    <property type="term" value="P:adenosine catabolic process"/>
    <property type="evidence" value="ECO:0007669"/>
    <property type="project" value="TreeGrafter"/>
</dbReference>
<feature type="binding site" evidence="9">
    <location>
        <position position="173"/>
    </location>
    <ligand>
        <name>substrate</name>
    </ligand>
</feature>
<dbReference type="NCBIfam" id="NF006847">
    <property type="entry name" value="PRK09358.1-2"/>
    <property type="match status" value="1"/>
</dbReference>